<dbReference type="Proteomes" id="UP000533476">
    <property type="component" value="Unassembled WGS sequence"/>
</dbReference>
<dbReference type="AlphaFoldDB" id="A0A7Y0L1Y1"/>
<keyword evidence="1" id="KW-0812">Transmembrane</keyword>
<sequence length="53" mass="6131">MKTDGLVLLALDLAFLLAIFVVLARIQSRLERIERRLFSRSSNRQKRASSKKD</sequence>
<name>A0A7Y0L1Y1_9FIRM</name>
<evidence type="ECO:0000256" key="1">
    <source>
        <dbReference type="SAM" id="Phobius"/>
    </source>
</evidence>
<evidence type="ECO:0000313" key="3">
    <source>
        <dbReference type="Proteomes" id="UP000533476"/>
    </source>
</evidence>
<feature type="transmembrane region" description="Helical" evidence="1">
    <location>
        <begin position="6"/>
        <end position="26"/>
    </location>
</feature>
<proteinExistence type="predicted"/>
<keyword evidence="1" id="KW-1133">Transmembrane helix</keyword>
<keyword evidence="1" id="KW-0472">Membrane</keyword>
<dbReference type="EMBL" id="JABBVZ010000005">
    <property type="protein sequence ID" value="NMP21236.1"/>
    <property type="molecule type" value="Genomic_DNA"/>
</dbReference>
<protein>
    <submittedName>
        <fullName evidence="2">Uncharacterized protein</fullName>
    </submittedName>
</protein>
<keyword evidence="3" id="KW-1185">Reference proteome</keyword>
<gene>
    <name evidence="2" type="ORF">HIJ39_02525</name>
</gene>
<evidence type="ECO:0000313" key="2">
    <source>
        <dbReference type="EMBL" id="NMP21236.1"/>
    </source>
</evidence>
<reference evidence="2 3" key="1">
    <citation type="submission" date="2020-04" db="EMBL/GenBank/DDBJ databases">
        <authorList>
            <person name="Zhang R."/>
            <person name="Schippers A."/>
        </authorList>
    </citation>
    <scope>NUCLEOTIDE SEQUENCE [LARGE SCALE GENOMIC DNA]</scope>
    <source>
        <strain evidence="2 3">DSM 109850</strain>
    </source>
</reference>
<organism evidence="2 3">
    <name type="scientific">Sulfobacillus harzensis</name>
    <dbReference type="NCBI Taxonomy" id="2729629"/>
    <lineage>
        <taxon>Bacteria</taxon>
        <taxon>Bacillati</taxon>
        <taxon>Bacillota</taxon>
        <taxon>Clostridia</taxon>
        <taxon>Eubacteriales</taxon>
        <taxon>Clostridiales Family XVII. Incertae Sedis</taxon>
        <taxon>Sulfobacillus</taxon>
    </lineage>
</organism>
<accession>A0A7Y0L1Y1</accession>
<comment type="caution">
    <text evidence="2">The sequence shown here is derived from an EMBL/GenBank/DDBJ whole genome shotgun (WGS) entry which is preliminary data.</text>
</comment>
<dbReference type="RefSeq" id="WP_169096377.1">
    <property type="nucleotide sequence ID" value="NZ_JABBVZ010000005.1"/>
</dbReference>